<evidence type="ECO:0008006" key="4">
    <source>
        <dbReference type="Google" id="ProtNLM"/>
    </source>
</evidence>
<dbReference type="RefSeq" id="WP_313719162.1">
    <property type="nucleotide sequence ID" value="NZ_CP134876.1"/>
</dbReference>
<keyword evidence="3" id="KW-1185">Reference proteome</keyword>
<name>A0ABY9ZQM8_9ACTN</name>
<evidence type="ECO:0000313" key="2">
    <source>
        <dbReference type="EMBL" id="WNM37578.1"/>
    </source>
</evidence>
<gene>
    <name evidence="2" type="ORF">RMN56_20710</name>
</gene>
<proteinExistence type="predicted"/>
<organism evidence="2 3">
    <name type="scientific">Micromonospora halotolerans</name>
    <dbReference type="NCBI Taxonomy" id="709879"/>
    <lineage>
        <taxon>Bacteria</taxon>
        <taxon>Bacillati</taxon>
        <taxon>Actinomycetota</taxon>
        <taxon>Actinomycetes</taxon>
        <taxon>Micromonosporales</taxon>
        <taxon>Micromonosporaceae</taxon>
        <taxon>Micromonospora</taxon>
    </lineage>
</organism>
<protein>
    <recommendedName>
        <fullName evidence="4">RHIM domain-containing protein</fullName>
    </recommendedName>
</protein>
<evidence type="ECO:0000313" key="3">
    <source>
        <dbReference type="Proteomes" id="UP001303001"/>
    </source>
</evidence>
<dbReference type="Proteomes" id="UP001303001">
    <property type="component" value="Chromosome"/>
</dbReference>
<reference evidence="2 3" key="1">
    <citation type="submission" date="2023-09" db="EMBL/GenBank/DDBJ databases">
        <title>Micromonospora halotolerans DSM 45598 genome sequence.</title>
        <authorList>
            <person name="Mo P."/>
        </authorList>
    </citation>
    <scope>NUCLEOTIDE SEQUENCE [LARGE SCALE GENOMIC DNA]</scope>
    <source>
        <strain evidence="2 3">DSM 45598</strain>
    </source>
</reference>
<feature type="region of interest" description="Disordered" evidence="1">
    <location>
        <begin position="134"/>
        <end position="154"/>
    </location>
</feature>
<evidence type="ECO:0000256" key="1">
    <source>
        <dbReference type="SAM" id="MobiDB-lite"/>
    </source>
</evidence>
<accession>A0ABY9ZQM8</accession>
<sequence>MSDVELVVAALAAGASAGVTATASTAVQDAYAGLKKLLRPWVRGEARAALNADEREPLVLQAQLGEELQVSGAAEDDEVVAAAQRLLLLADPELAARYGVAGSSISVVAGDQSRVFTGPADARAMGDGLAVGQVGGDVTVGRDGERRGPSGPGR</sequence>
<dbReference type="EMBL" id="CP134876">
    <property type="protein sequence ID" value="WNM37578.1"/>
    <property type="molecule type" value="Genomic_DNA"/>
</dbReference>